<dbReference type="InterPro" id="IPR005653">
    <property type="entry name" value="OstA-like_N"/>
</dbReference>
<comment type="subunit">
    <text evidence="4">Component of the lipopolysaccharide transport and assembly complex. Interacts with LptE and LptA.</text>
</comment>
<keyword evidence="1 4" id="KW-0732">Signal</keyword>
<accession>A0A143WU94</accession>
<feature type="signal peptide" evidence="4">
    <location>
        <begin position="1"/>
        <end position="26"/>
    </location>
</feature>
<dbReference type="PANTHER" id="PTHR30189">
    <property type="entry name" value="LPS-ASSEMBLY PROTEIN"/>
    <property type="match status" value="1"/>
</dbReference>
<evidence type="ECO:0000256" key="1">
    <source>
        <dbReference type="ARBA" id="ARBA00022729"/>
    </source>
</evidence>
<feature type="chain" id="PRO_5008999984" description="LPS-assembly protein LptD" evidence="4">
    <location>
        <begin position="27"/>
        <end position="776"/>
    </location>
</feature>
<evidence type="ECO:0000256" key="3">
    <source>
        <dbReference type="ARBA" id="ARBA00023237"/>
    </source>
</evidence>
<dbReference type="PANTHER" id="PTHR30189:SF1">
    <property type="entry name" value="LPS-ASSEMBLY PROTEIN LPTD"/>
    <property type="match status" value="1"/>
</dbReference>
<dbReference type="EMBL" id="LN999835">
    <property type="protein sequence ID" value="CUX97320.1"/>
    <property type="molecule type" value="Genomic_DNA"/>
</dbReference>
<keyword evidence="3 4" id="KW-0998">Cell outer membrane</keyword>
<comment type="function">
    <text evidence="4">Together with LptE, is involved in the assembly of lipopolysaccharide (LPS) at the surface of the outer membrane.</text>
</comment>
<reference evidence="8" key="1">
    <citation type="submission" date="2016-01" db="EMBL/GenBank/DDBJ databases">
        <authorList>
            <person name="Husnik F."/>
        </authorList>
    </citation>
    <scope>NUCLEOTIDE SEQUENCE [LARGE SCALE GENOMIC DNA]</scope>
</reference>
<keyword evidence="2 4" id="KW-0472">Membrane</keyword>
<comment type="similarity">
    <text evidence="4">Belongs to the LptD family.</text>
</comment>
<feature type="domain" description="LptD C-terminal" evidence="6">
    <location>
        <begin position="309"/>
        <end position="694"/>
    </location>
</feature>
<dbReference type="KEGG" id="hed:TPER_HE00404"/>
<name>A0A143WU94_9ENTR</name>
<comment type="caution">
    <text evidence="4">Lacks conserved residue(s) required for the propagation of feature annotation.</text>
</comment>
<dbReference type="HAMAP" id="MF_01411">
    <property type="entry name" value="LPS_assembly_LptD"/>
    <property type="match status" value="1"/>
</dbReference>
<dbReference type="Pfam" id="PF03968">
    <property type="entry name" value="LptD_N"/>
    <property type="match status" value="1"/>
</dbReference>
<dbReference type="GO" id="GO:0009279">
    <property type="term" value="C:cell outer membrane"/>
    <property type="evidence" value="ECO:0007669"/>
    <property type="project" value="UniProtKB-SubCell"/>
</dbReference>
<protein>
    <recommendedName>
        <fullName evidence="4">LPS-assembly protein LptD</fullName>
    </recommendedName>
</protein>
<dbReference type="STRING" id="1778263.TPER_HE00404"/>
<evidence type="ECO:0000256" key="2">
    <source>
        <dbReference type="ARBA" id="ARBA00023136"/>
    </source>
</evidence>
<evidence type="ECO:0000259" key="6">
    <source>
        <dbReference type="Pfam" id="PF04453"/>
    </source>
</evidence>
<keyword evidence="8" id="KW-1185">Reference proteome</keyword>
<dbReference type="NCBIfam" id="NF002997">
    <property type="entry name" value="PRK03761.1"/>
    <property type="match status" value="1"/>
</dbReference>
<evidence type="ECO:0000313" key="8">
    <source>
        <dbReference type="Proteomes" id="UP000095477"/>
    </source>
</evidence>
<dbReference type="InterPro" id="IPR007543">
    <property type="entry name" value="LptD_C"/>
</dbReference>
<gene>
    <name evidence="4 7" type="primary">lptD</name>
    <name evidence="7" type="ORF">TPER_HE00404</name>
</gene>
<dbReference type="Proteomes" id="UP000095477">
    <property type="component" value="Chromosome I"/>
</dbReference>
<dbReference type="GO" id="GO:1990351">
    <property type="term" value="C:transporter complex"/>
    <property type="evidence" value="ECO:0007669"/>
    <property type="project" value="TreeGrafter"/>
</dbReference>
<dbReference type="InterPro" id="IPR050218">
    <property type="entry name" value="LptD"/>
</dbReference>
<evidence type="ECO:0000313" key="7">
    <source>
        <dbReference type="EMBL" id="CUX97320.1"/>
    </source>
</evidence>
<dbReference type="Pfam" id="PF04453">
    <property type="entry name" value="LptD"/>
    <property type="match status" value="1"/>
</dbReference>
<dbReference type="GO" id="GO:0043165">
    <property type="term" value="P:Gram-negative-bacterium-type cell outer membrane assembly"/>
    <property type="evidence" value="ECO:0007669"/>
    <property type="project" value="UniProtKB-UniRule"/>
</dbReference>
<feature type="domain" description="Organic solvent tolerance-like N-terminal" evidence="5">
    <location>
        <begin position="58"/>
        <end position="195"/>
    </location>
</feature>
<proteinExistence type="inferred from homology"/>
<comment type="subcellular location">
    <subcellularLocation>
        <location evidence="4">Cell outer membrane</location>
    </subcellularLocation>
</comment>
<organism evidence="7 8">
    <name type="scientific">Candidatus Hoaglandella endobia</name>
    <dbReference type="NCBI Taxonomy" id="1778263"/>
    <lineage>
        <taxon>Bacteria</taxon>
        <taxon>Pseudomonadati</taxon>
        <taxon>Pseudomonadota</taxon>
        <taxon>Gammaproteobacteria</taxon>
        <taxon>Enterobacterales</taxon>
        <taxon>Enterobacteriaceae</taxon>
        <taxon>Candidatus Hoaglandella</taxon>
    </lineage>
</organism>
<dbReference type="AlphaFoldDB" id="A0A143WU94"/>
<dbReference type="GO" id="GO:0015920">
    <property type="term" value="P:lipopolysaccharide transport"/>
    <property type="evidence" value="ECO:0007669"/>
    <property type="project" value="InterPro"/>
</dbReference>
<evidence type="ECO:0000259" key="5">
    <source>
        <dbReference type="Pfam" id="PF03968"/>
    </source>
</evidence>
<dbReference type="InterPro" id="IPR020889">
    <property type="entry name" value="LipoPS_assembly_LptD"/>
</dbReference>
<dbReference type="PATRIC" id="fig|1778263.3.peg.401"/>
<sequence length="776" mass="89028" precursor="true">MLMKRQLSILIASLIWSALCSQKALSQEFSAFKAQCFLGVPAYNKPLVNEDHKTLPIYIQADKAKVHATDKATFLGNVNIEQGNITLSADQVQLQQSNDKQLRTVTAMGNVEYASNEIKLKGAKALSNLNTKNIDVYKGNYQMVGRQGRGEADTIKQRSDNRYLVLENGSFTSCLPGDNSWSVAGSKVIHDRKEQVAEIWNARLKIGNLSVLYSPYLQLPVGNKRRSGFLIPNAKYGSSNGFEFSTPYYLNLAKNYDATITPKYMSKWGMQLQNEFRYLTILGDGLVELDWLPHNQIYSGEHSSARASDRWLLYWRHNGVIEKVWRVNVDYTKVSDYDYFHNLDSKHGSTNDSYTTQKFSIGYANKNWDTALFYKQFQVFDNSSAAYLAVPQLDLNFYTNDVHLLDFKFFSQAVKFININKSYPKATRLHIEPTLGLPMANSWGSLNTEAKLMATYYKQENFNNYNMLTGRHLKGTVNRILLQLKTDGKIVFKRDIDYLVDYTQTLEPRLQYLYVPYRNQNNIGVYDSTMLQTDDYAGMFRDRSYSGLDRISSANQLAGGIMTRIYDNQRVERVNISAGQIYYFSRPRTGDLKGTWDRYENTGSLVWAGNSYWLINNNWGFRGGFQYDFRLNSIALGDMVLEYRRDEDCILQLNYRYASPQYTKHLLSNMLNPGWQHSISQVGVTGSWLLVNRWSLVGTYYYDVKMNQPANQLICLQYNTCCWAVSVGYERKITGWNSADSSSKYDKQISCIIELRGLSSNPGLHFLTKDSLADIW</sequence>
<dbReference type="Gene3D" id="2.60.450.10">
    <property type="entry name" value="Lipopolysaccharide (LPS) transport protein A like domain"/>
    <property type="match status" value="1"/>
</dbReference>
<evidence type="ECO:0000256" key="4">
    <source>
        <dbReference type="HAMAP-Rule" id="MF_01411"/>
    </source>
</evidence>